<evidence type="ECO:0008006" key="4">
    <source>
        <dbReference type="Google" id="ProtNLM"/>
    </source>
</evidence>
<reference evidence="2" key="1">
    <citation type="submission" date="2021-05" db="EMBL/GenBank/DDBJ databases">
        <authorList>
            <person name="Arsene-Ploetze F."/>
        </authorList>
    </citation>
    <scope>NUCLEOTIDE SEQUENCE</scope>
    <source>
        <strain evidence="2">DSM 42138</strain>
    </source>
</reference>
<evidence type="ECO:0000313" key="3">
    <source>
        <dbReference type="Proteomes" id="UP001152519"/>
    </source>
</evidence>
<dbReference type="EMBL" id="CAJSLV010000052">
    <property type="protein sequence ID" value="CAG6393948.1"/>
    <property type="molecule type" value="Genomic_DNA"/>
</dbReference>
<organism evidence="2 3">
    <name type="scientific">Actinacidiphila cocklensis</name>
    <dbReference type="NCBI Taxonomy" id="887465"/>
    <lineage>
        <taxon>Bacteria</taxon>
        <taxon>Bacillati</taxon>
        <taxon>Actinomycetota</taxon>
        <taxon>Actinomycetes</taxon>
        <taxon>Kitasatosporales</taxon>
        <taxon>Streptomycetaceae</taxon>
        <taxon>Actinacidiphila</taxon>
    </lineage>
</organism>
<sequence>MPRPHWPVPHVGQGDDDPAEWLPRASYQSTHARAWVQVKHYCGLTVDSAETSALSSILNGC</sequence>
<gene>
    <name evidence="2" type="ORF">SCOCK_230049</name>
</gene>
<name>A0A9W4GRP6_9ACTN</name>
<accession>A0A9W4GRP6</accession>
<evidence type="ECO:0000256" key="1">
    <source>
        <dbReference type="SAM" id="MobiDB-lite"/>
    </source>
</evidence>
<keyword evidence="3" id="KW-1185">Reference proteome</keyword>
<protein>
    <recommendedName>
        <fullName evidence="4">HNH endonuclease</fullName>
    </recommendedName>
</protein>
<feature type="region of interest" description="Disordered" evidence="1">
    <location>
        <begin position="1"/>
        <end position="21"/>
    </location>
</feature>
<evidence type="ECO:0000313" key="2">
    <source>
        <dbReference type="EMBL" id="CAG6393948.1"/>
    </source>
</evidence>
<dbReference type="RefSeq" id="WP_251490095.1">
    <property type="nucleotide sequence ID" value="NZ_CAJSLV010000052.1"/>
</dbReference>
<proteinExistence type="predicted"/>
<dbReference type="AlphaFoldDB" id="A0A9W4GRP6"/>
<dbReference type="Proteomes" id="UP001152519">
    <property type="component" value="Unassembled WGS sequence"/>
</dbReference>
<comment type="caution">
    <text evidence="2">The sequence shown here is derived from an EMBL/GenBank/DDBJ whole genome shotgun (WGS) entry which is preliminary data.</text>
</comment>